<feature type="chain" id="PRO_5046526232" evidence="1">
    <location>
        <begin position="21"/>
        <end position="130"/>
    </location>
</feature>
<dbReference type="EMBL" id="CABFNS010000848">
    <property type="protein sequence ID" value="VUC32282.1"/>
    <property type="molecule type" value="Genomic_DNA"/>
</dbReference>
<name>A0ABY6UND7_BIOOC</name>
<evidence type="ECO:0000256" key="1">
    <source>
        <dbReference type="SAM" id="SignalP"/>
    </source>
</evidence>
<feature type="signal peptide" evidence="1">
    <location>
        <begin position="1"/>
        <end position="20"/>
    </location>
</feature>
<dbReference type="Proteomes" id="UP000766486">
    <property type="component" value="Unassembled WGS sequence"/>
</dbReference>
<reference evidence="2 3" key="1">
    <citation type="submission" date="2019-06" db="EMBL/GenBank/DDBJ databases">
        <authorList>
            <person name="Broberg M."/>
        </authorList>
    </citation>
    <scope>NUCLEOTIDE SEQUENCE [LARGE SCALE GENOMIC DNA]</scope>
</reference>
<gene>
    <name evidence="2" type="ORF">CLO192961_LOCUS324639</name>
</gene>
<sequence>MKLSLSTILPGALFAMEALAEPTTDKYIRVLLEEPQKWVAGSRLFPGNVIAGYNAGLGDYNAESWSNYVFEKCKSFDQCTSSLAFSAINSGTPKTEALFGYVFRGGPTTQKDYKRVEGVKNSVAYSIVKD</sequence>
<evidence type="ECO:0000313" key="2">
    <source>
        <dbReference type="EMBL" id="VUC32282.1"/>
    </source>
</evidence>
<keyword evidence="1" id="KW-0732">Signal</keyword>
<comment type="caution">
    <text evidence="2">The sequence shown here is derived from an EMBL/GenBank/DDBJ whole genome shotgun (WGS) entry which is preliminary data.</text>
</comment>
<keyword evidence="3" id="KW-1185">Reference proteome</keyword>
<protein>
    <submittedName>
        <fullName evidence="2">Uncharacterized protein</fullName>
    </submittedName>
</protein>
<proteinExistence type="predicted"/>
<accession>A0ABY6UND7</accession>
<organism evidence="2 3">
    <name type="scientific">Bionectria ochroleuca</name>
    <name type="common">Gliocladium roseum</name>
    <dbReference type="NCBI Taxonomy" id="29856"/>
    <lineage>
        <taxon>Eukaryota</taxon>
        <taxon>Fungi</taxon>
        <taxon>Dikarya</taxon>
        <taxon>Ascomycota</taxon>
        <taxon>Pezizomycotina</taxon>
        <taxon>Sordariomycetes</taxon>
        <taxon>Hypocreomycetidae</taxon>
        <taxon>Hypocreales</taxon>
        <taxon>Bionectriaceae</taxon>
        <taxon>Clonostachys</taxon>
    </lineage>
</organism>
<evidence type="ECO:0000313" key="3">
    <source>
        <dbReference type="Proteomes" id="UP000766486"/>
    </source>
</evidence>